<evidence type="ECO:0000313" key="1">
    <source>
        <dbReference type="EMBL" id="CCP25675.1"/>
    </source>
</evidence>
<reference evidence="2" key="1">
    <citation type="journal article" date="2013" name="Genome Announc.">
        <title>First genome sequence of a syntrophic acetate-oxidizing bacterium, Tepidanaerobacter acetatoxydans strain Re1.</title>
        <authorList>
            <person name="Manzoor S."/>
            <person name="Bongcam-Rudloff E."/>
            <person name="Schnurer A."/>
            <person name="Muller B."/>
        </authorList>
    </citation>
    <scope>NUCLEOTIDE SEQUENCE [LARGE SCALE GENOMIC DNA]</scope>
    <source>
        <strain evidence="2">Re1</strain>
    </source>
</reference>
<dbReference type="PATRIC" id="fig|1209989.3.peg.1057"/>
<dbReference type="KEGG" id="tep:TepRe1_0881"/>
<proteinExistence type="predicted"/>
<dbReference type="AlphaFoldDB" id="F4LXF4"/>
<organism evidence="1 2">
    <name type="scientific">Tepidanaerobacter acetatoxydans (strain DSM 21804 / JCM 16047 / Re1)</name>
    <dbReference type="NCBI Taxonomy" id="1209989"/>
    <lineage>
        <taxon>Bacteria</taxon>
        <taxon>Bacillati</taxon>
        <taxon>Bacillota</taxon>
        <taxon>Clostridia</taxon>
        <taxon>Thermosediminibacterales</taxon>
        <taxon>Tepidanaerobacteraceae</taxon>
        <taxon>Tepidanaerobacter</taxon>
    </lineage>
</organism>
<evidence type="ECO:0008006" key="3">
    <source>
        <dbReference type="Google" id="ProtNLM"/>
    </source>
</evidence>
<dbReference type="RefSeq" id="WP_013777979.1">
    <property type="nucleotide sequence ID" value="NC_015519.1"/>
</dbReference>
<dbReference type="EMBL" id="HF563609">
    <property type="protein sequence ID" value="CCP25675.1"/>
    <property type="molecule type" value="Genomic_DNA"/>
</dbReference>
<dbReference type="eggNOG" id="COG3012">
    <property type="taxonomic scope" value="Bacteria"/>
</dbReference>
<dbReference type="STRING" id="1209989.TepRe1_0881"/>
<accession>F4LXF4</accession>
<gene>
    <name evidence="1" type="ordered locus">TEPIRE1_0954</name>
</gene>
<evidence type="ECO:0000313" key="2">
    <source>
        <dbReference type="Proteomes" id="UP000010802"/>
    </source>
</evidence>
<dbReference type="Proteomes" id="UP000010802">
    <property type="component" value="Chromosome"/>
</dbReference>
<sequence>MNIKEVIENQFKELIKKYPSFILYWEDDIGIVKGELNFKALYNGVVIADTYTIKIEIPSTYPSNLPMTKEIGGRIPLNFHRLANDYLCLEVPTKMKIIFMQNPTLLFYVEKFVVEYLYGFSYKEKFGRLPYGEHPHGNAGIIDFYKELFGVTDINSILKFLKILSNSNYRGHHLCPCNSEKKLRNCHGKTIRELMQLDIAYMFRFDLDVILRSKTNRF</sequence>
<dbReference type="HOGENOM" id="CLU_104518_0_0_9"/>
<dbReference type="OrthoDB" id="18359at2"/>
<protein>
    <recommendedName>
        <fullName evidence="3">SEC-C motif domain protein</fullName>
    </recommendedName>
</protein>
<keyword evidence="2" id="KW-1185">Reference proteome</keyword>
<dbReference type="KEGG" id="tae:TepiRe1_0954"/>
<accession>L0RXJ4</accession>
<name>F4LXF4_TEPAE</name>